<dbReference type="Proteomes" id="UP001152888">
    <property type="component" value="Unassembled WGS sequence"/>
</dbReference>
<proteinExistence type="predicted"/>
<gene>
    <name evidence="1" type="ORF">ACAOBT_LOCUS6676</name>
</gene>
<evidence type="ECO:0000313" key="1">
    <source>
        <dbReference type="EMBL" id="CAH1966116.1"/>
    </source>
</evidence>
<keyword evidence="2" id="KW-1185">Reference proteome</keyword>
<dbReference type="EMBL" id="CAKOFQ010006730">
    <property type="protein sequence ID" value="CAH1966116.1"/>
    <property type="molecule type" value="Genomic_DNA"/>
</dbReference>
<reference evidence="1" key="1">
    <citation type="submission" date="2022-03" db="EMBL/GenBank/DDBJ databases">
        <authorList>
            <person name="Sayadi A."/>
        </authorList>
    </citation>
    <scope>NUCLEOTIDE SEQUENCE</scope>
</reference>
<organism evidence="1 2">
    <name type="scientific">Acanthoscelides obtectus</name>
    <name type="common">Bean weevil</name>
    <name type="synonym">Bruchus obtectus</name>
    <dbReference type="NCBI Taxonomy" id="200917"/>
    <lineage>
        <taxon>Eukaryota</taxon>
        <taxon>Metazoa</taxon>
        <taxon>Ecdysozoa</taxon>
        <taxon>Arthropoda</taxon>
        <taxon>Hexapoda</taxon>
        <taxon>Insecta</taxon>
        <taxon>Pterygota</taxon>
        <taxon>Neoptera</taxon>
        <taxon>Endopterygota</taxon>
        <taxon>Coleoptera</taxon>
        <taxon>Polyphaga</taxon>
        <taxon>Cucujiformia</taxon>
        <taxon>Chrysomeloidea</taxon>
        <taxon>Chrysomelidae</taxon>
        <taxon>Bruchinae</taxon>
        <taxon>Bruchini</taxon>
        <taxon>Acanthoscelides</taxon>
    </lineage>
</organism>
<accession>A0A9P0K4A0</accession>
<comment type="caution">
    <text evidence="1">The sequence shown here is derived from an EMBL/GenBank/DDBJ whole genome shotgun (WGS) entry which is preliminary data.</text>
</comment>
<evidence type="ECO:0000313" key="2">
    <source>
        <dbReference type="Proteomes" id="UP001152888"/>
    </source>
</evidence>
<name>A0A9P0K4A0_ACAOB</name>
<protein>
    <submittedName>
        <fullName evidence="1">Uncharacterized protein</fullName>
    </submittedName>
</protein>
<dbReference type="AlphaFoldDB" id="A0A9P0K4A0"/>
<sequence length="53" mass="6173">MLQKHEDFTLTDSLIDTCLIQRLSNESISGYEKLVVLIKIWADVSVVFYTHMK</sequence>